<dbReference type="Pfam" id="PF03793">
    <property type="entry name" value="PASTA"/>
    <property type="match status" value="3"/>
</dbReference>
<evidence type="ECO:0000256" key="6">
    <source>
        <dbReference type="ARBA" id="ARBA00022840"/>
    </source>
</evidence>
<keyword evidence="6 9" id="KW-0067">ATP-binding</keyword>
<feature type="transmembrane region" description="Helical" evidence="11">
    <location>
        <begin position="338"/>
        <end position="359"/>
    </location>
</feature>
<dbReference type="Gene3D" id="3.30.10.20">
    <property type="match status" value="3"/>
</dbReference>
<comment type="catalytic activity">
    <reaction evidence="8">
        <text>L-seryl-[protein] + ATP = O-phospho-L-seryl-[protein] + ADP + H(+)</text>
        <dbReference type="Rhea" id="RHEA:17989"/>
        <dbReference type="Rhea" id="RHEA-COMP:9863"/>
        <dbReference type="Rhea" id="RHEA-COMP:11604"/>
        <dbReference type="ChEBI" id="CHEBI:15378"/>
        <dbReference type="ChEBI" id="CHEBI:29999"/>
        <dbReference type="ChEBI" id="CHEBI:30616"/>
        <dbReference type="ChEBI" id="CHEBI:83421"/>
        <dbReference type="ChEBI" id="CHEBI:456216"/>
        <dbReference type="EC" id="2.7.11.1"/>
    </reaction>
</comment>
<dbReference type="eggNOG" id="COG0515">
    <property type="taxonomic scope" value="Bacteria"/>
</dbReference>
<dbReference type="NCBIfam" id="NF033483">
    <property type="entry name" value="PknB_PASTA_kin"/>
    <property type="match status" value="1"/>
</dbReference>
<dbReference type="EC" id="2.7.11.1" evidence="1"/>
<evidence type="ECO:0000256" key="4">
    <source>
        <dbReference type="ARBA" id="ARBA00022741"/>
    </source>
</evidence>
<evidence type="ECO:0000313" key="15">
    <source>
        <dbReference type="Proteomes" id="UP000003434"/>
    </source>
</evidence>
<dbReference type="EMBL" id="AEPW01000048">
    <property type="protein sequence ID" value="EFU76953.1"/>
    <property type="molecule type" value="Genomic_DNA"/>
</dbReference>
<comment type="caution">
    <text evidence="14">The sequence shown here is derived from an EMBL/GenBank/DDBJ whole genome shotgun (WGS) entry which is preliminary data.</text>
</comment>
<name>E6LMH9_9FIRM</name>
<keyword evidence="3" id="KW-0808">Transferase</keyword>
<evidence type="ECO:0000256" key="3">
    <source>
        <dbReference type="ARBA" id="ARBA00022679"/>
    </source>
</evidence>
<dbReference type="SMART" id="SM00220">
    <property type="entry name" value="S_TKc"/>
    <property type="match status" value="1"/>
</dbReference>
<feature type="domain" description="Protein kinase" evidence="12">
    <location>
        <begin position="17"/>
        <end position="276"/>
    </location>
</feature>
<dbReference type="GO" id="GO:0005524">
    <property type="term" value="F:ATP binding"/>
    <property type="evidence" value="ECO:0007669"/>
    <property type="project" value="UniProtKB-UniRule"/>
</dbReference>
<dbReference type="SMART" id="SM00740">
    <property type="entry name" value="PASTA"/>
    <property type="match status" value="3"/>
</dbReference>
<evidence type="ECO:0000256" key="10">
    <source>
        <dbReference type="SAM" id="MobiDB-lite"/>
    </source>
</evidence>
<dbReference type="PROSITE" id="PS50011">
    <property type="entry name" value="PROTEIN_KINASE_DOM"/>
    <property type="match status" value="1"/>
</dbReference>
<keyword evidence="11" id="KW-1133">Transmembrane helix</keyword>
<dbReference type="PROSITE" id="PS00107">
    <property type="entry name" value="PROTEIN_KINASE_ATP"/>
    <property type="match status" value="1"/>
</dbReference>
<feature type="domain" description="PASTA" evidence="13">
    <location>
        <begin position="451"/>
        <end position="511"/>
    </location>
</feature>
<dbReference type="CDD" id="cd14014">
    <property type="entry name" value="STKc_PknB_like"/>
    <property type="match status" value="1"/>
</dbReference>
<dbReference type="InterPro" id="IPR000719">
    <property type="entry name" value="Prot_kinase_dom"/>
</dbReference>
<feature type="binding site" evidence="9">
    <location>
        <position position="46"/>
    </location>
    <ligand>
        <name>ATP</name>
        <dbReference type="ChEBI" id="CHEBI:30616"/>
    </ligand>
</feature>
<dbReference type="Gene3D" id="3.30.200.20">
    <property type="entry name" value="Phosphorylase Kinase, domain 1"/>
    <property type="match status" value="1"/>
</dbReference>
<dbReference type="Pfam" id="PF00069">
    <property type="entry name" value="Pkinase"/>
    <property type="match status" value="1"/>
</dbReference>
<feature type="region of interest" description="Disordered" evidence="10">
    <location>
        <begin position="301"/>
        <end position="332"/>
    </location>
</feature>
<dbReference type="GO" id="GO:0004674">
    <property type="term" value="F:protein serine/threonine kinase activity"/>
    <property type="evidence" value="ECO:0007669"/>
    <property type="project" value="UniProtKB-KW"/>
</dbReference>
<dbReference type="Proteomes" id="UP000003434">
    <property type="component" value="Unassembled WGS sequence"/>
</dbReference>
<feature type="compositionally biased region" description="Acidic residues" evidence="10">
    <location>
        <begin position="304"/>
        <end position="332"/>
    </location>
</feature>
<sequence length="731" mass="79222">MRGNIMNLESVVLQGRYEIIEKIGSGGMSNVFRAKDLKLGRMVAIKVLKDEFCTDLDFVDKFKKEAQAAAGLLGENIVNIYDVVDEGRYHFIVMELVDGITLKEYIRIKGKLDITEGVSIAIQVARALKTAHAQHIVHRDIKPQNILITDDSKVKVADFGIARAVSEQTVNANAIGSVHYISPEQARGGRCDARSDIYSLGITMYEMFTGRVPFTGESTVAVALAHLEQAMTPPGVYNNKISPNLERIILKCTKKDPANRYQNITELLDDLENVLLNPDKAYEVSGSTKVIKAEDTAMLSQVEPIDDMSDDEYERGEKEDEDEDDDDYDEEDEKMDKIMSIAGVVIAVIIVVLLVFFVGRFTGVFGGGKTDNSQSKMDSTQTTMPDVVGLSEKMADKKLSDNNLQMQVKSSEYSDTVEKGNVISQEPKSGEVVSKYSKVSVVISLGSDAFDISKLNLVGKTKESAESLLKENGFSVDTKEEVSDTAAKGTVISYSPTKPKNGERVTLTVSSGKKITKVVVPNITGMSESEAKALLETNGLVLGKKAEQHSATVAKGIITGQSLAAGSSVDSGSSVDFAVSSGTAPETTQASSEQQQQSASEQQQATQQQTQQQATQQQTQPTKATVAPATAASNYRYVGSIDTNYSLQDVIGPSSGLTSVKVMIRLKQTVNGSDVYSTLMDARTVTGDTILPVRFRTIVGANGVDQGQVEIVNVDSGDVLKSYTVEFFRVE</sequence>
<evidence type="ECO:0000259" key="12">
    <source>
        <dbReference type="PROSITE" id="PS50011"/>
    </source>
</evidence>
<organism evidence="14 15">
    <name type="scientific">Lachnoanaerobaculum saburreum DSM 3986</name>
    <dbReference type="NCBI Taxonomy" id="887325"/>
    <lineage>
        <taxon>Bacteria</taxon>
        <taxon>Bacillati</taxon>
        <taxon>Bacillota</taxon>
        <taxon>Clostridia</taxon>
        <taxon>Lachnospirales</taxon>
        <taxon>Lachnospiraceae</taxon>
        <taxon>Lachnoanaerobaculum</taxon>
    </lineage>
</organism>
<gene>
    <name evidence="14" type="ORF">HMPREF0381_1164</name>
</gene>
<dbReference type="InterPro" id="IPR011009">
    <property type="entry name" value="Kinase-like_dom_sf"/>
</dbReference>
<reference evidence="14 15" key="1">
    <citation type="submission" date="2010-12" db="EMBL/GenBank/DDBJ databases">
        <authorList>
            <person name="Muzny D."/>
            <person name="Qin X."/>
            <person name="Deng J."/>
            <person name="Jiang H."/>
            <person name="Liu Y."/>
            <person name="Qu J."/>
            <person name="Song X.-Z."/>
            <person name="Zhang L."/>
            <person name="Thornton R."/>
            <person name="Coyle M."/>
            <person name="Francisco L."/>
            <person name="Jackson L."/>
            <person name="Javaid M."/>
            <person name="Korchina V."/>
            <person name="Kovar C."/>
            <person name="Mata R."/>
            <person name="Mathew T."/>
            <person name="Ngo R."/>
            <person name="Nguyen L."/>
            <person name="Nguyen N."/>
            <person name="Okwuonu G."/>
            <person name="Ongeri F."/>
            <person name="Pham C."/>
            <person name="Simmons D."/>
            <person name="Wilczek-Boney K."/>
            <person name="Hale W."/>
            <person name="Jakkamsetti A."/>
            <person name="Pham P."/>
            <person name="Ruth R."/>
            <person name="San Lucas F."/>
            <person name="Warren J."/>
            <person name="Zhang J."/>
            <person name="Zhao Z."/>
            <person name="Zhou C."/>
            <person name="Zhu D."/>
            <person name="Lee S."/>
            <person name="Bess C."/>
            <person name="Blankenburg K."/>
            <person name="Forbes L."/>
            <person name="Fu Q."/>
            <person name="Gubbala S."/>
            <person name="Hirani K."/>
            <person name="Jayaseelan J.C."/>
            <person name="Lara F."/>
            <person name="Munidasa M."/>
            <person name="Palculict T."/>
            <person name="Patil S."/>
            <person name="Pu L.-L."/>
            <person name="Saada N."/>
            <person name="Tang L."/>
            <person name="Weissenberger G."/>
            <person name="Zhu Y."/>
            <person name="Hemphill L."/>
            <person name="Shang Y."/>
            <person name="Youmans B."/>
            <person name="Ayvaz T."/>
            <person name="Ross M."/>
            <person name="Santibanez J."/>
            <person name="Aqrawi P."/>
            <person name="Gross S."/>
            <person name="Joshi V."/>
            <person name="Fowler G."/>
            <person name="Nazareth L."/>
            <person name="Reid J."/>
            <person name="Worley K."/>
            <person name="Petrosino J."/>
            <person name="Highlander S."/>
            <person name="Gibbs R."/>
        </authorList>
    </citation>
    <scope>NUCLEOTIDE SEQUENCE [LARGE SCALE GENOMIC DNA]</scope>
    <source>
        <strain evidence="14 15">DSM 3986</strain>
    </source>
</reference>
<dbReference type="PROSITE" id="PS51178">
    <property type="entry name" value="PASTA"/>
    <property type="match status" value="3"/>
</dbReference>
<evidence type="ECO:0000259" key="13">
    <source>
        <dbReference type="PROSITE" id="PS51178"/>
    </source>
</evidence>
<dbReference type="CDD" id="cd06577">
    <property type="entry name" value="PASTA_pknB"/>
    <property type="match status" value="3"/>
</dbReference>
<dbReference type="InterPro" id="IPR005543">
    <property type="entry name" value="PASTA_dom"/>
</dbReference>
<evidence type="ECO:0000256" key="9">
    <source>
        <dbReference type="PROSITE-ProRule" id="PRU10141"/>
    </source>
</evidence>
<keyword evidence="5 14" id="KW-0418">Kinase</keyword>
<dbReference type="Gene3D" id="1.10.510.10">
    <property type="entry name" value="Transferase(Phosphotransferase) domain 1"/>
    <property type="match status" value="1"/>
</dbReference>
<evidence type="ECO:0000256" key="7">
    <source>
        <dbReference type="ARBA" id="ARBA00047899"/>
    </source>
</evidence>
<dbReference type="HOGENOM" id="CLU_000288_135_2_9"/>
<keyword evidence="11" id="KW-0472">Membrane</keyword>
<evidence type="ECO:0000256" key="5">
    <source>
        <dbReference type="ARBA" id="ARBA00022777"/>
    </source>
</evidence>
<keyword evidence="2" id="KW-0723">Serine/threonine-protein kinase</keyword>
<keyword evidence="11" id="KW-0812">Transmembrane</keyword>
<evidence type="ECO:0000313" key="14">
    <source>
        <dbReference type="EMBL" id="EFU76953.1"/>
    </source>
</evidence>
<dbReference type="FunFam" id="1.10.510.10:FF:000021">
    <property type="entry name" value="Serine/threonine protein kinase"/>
    <property type="match status" value="1"/>
</dbReference>
<proteinExistence type="predicted"/>
<dbReference type="InterPro" id="IPR008271">
    <property type="entry name" value="Ser/Thr_kinase_AS"/>
</dbReference>
<feature type="domain" description="PASTA" evidence="13">
    <location>
        <begin position="378"/>
        <end position="445"/>
    </location>
</feature>
<feature type="domain" description="PASTA" evidence="13">
    <location>
        <begin position="514"/>
        <end position="581"/>
    </location>
</feature>
<dbReference type="PANTHER" id="PTHR43289">
    <property type="entry name" value="MITOGEN-ACTIVATED PROTEIN KINASE KINASE KINASE 20-RELATED"/>
    <property type="match status" value="1"/>
</dbReference>
<dbReference type="PANTHER" id="PTHR43289:SF34">
    <property type="entry name" value="SERINE_THREONINE-PROTEIN KINASE YBDM-RELATED"/>
    <property type="match status" value="1"/>
</dbReference>
<dbReference type="SUPFAM" id="SSF56112">
    <property type="entry name" value="Protein kinase-like (PK-like)"/>
    <property type="match status" value="1"/>
</dbReference>
<comment type="catalytic activity">
    <reaction evidence="7">
        <text>L-threonyl-[protein] + ATP = O-phospho-L-threonyl-[protein] + ADP + H(+)</text>
        <dbReference type="Rhea" id="RHEA:46608"/>
        <dbReference type="Rhea" id="RHEA-COMP:11060"/>
        <dbReference type="Rhea" id="RHEA-COMP:11605"/>
        <dbReference type="ChEBI" id="CHEBI:15378"/>
        <dbReference type="ChEBI" id="CHEBI:30013"/>
        <dbReference type="ChEBI" id="CHEBI:30616"/>
        <dbReference type="ChEBI" id="CHEBI:61977"/>
        <dbReference type="ChEBI" id="CHEBI:456216"/>
        <dbReference type="EC" id="2.7.11.1"/>
    </reaction>
</comment>
<evidence type="ECO:0000256" key="11">
    <source>
        <dbReference type="SAM" id="Phobius"/>
    </source>
</evidence>
<evidence type="ECO:0000256" key="8">
    <source>
        <dbReference type="ARBA" id="ARBA00048679"/>
    </source>
</evidence>
<feature type="region of interest" description="Disordered" evidence="10">
    <location>
        <begin position="574"/>
        <end position="627"/>
    </location>
</feature>
<dbReference type="PROSITE" id="PS00108">
    <property type="entry name" value="PROTEIN_KINASE_ST"/>
    <property type="match status" value="1"/>
</dbReference>
<dbReference type="InterPro" id="IPR017441">
    <property type="entry name" value="Protein_kinase_ATP_BS"/>
</dbReference>
<dbReference type="AlphaFoldDB" id="E6LMH9"/>
<accession>E6LMH9</accession>
<keyword evidence="4 9" id="KW-0547">Nucleotide-binding</keyword>
<evidence type="ECO:0000256" key="2">
    <source>
        <dbReference type="ARBA" id="ARBA00022527"/>
    </source>
</evidence>
<protein>
    <recommendedName>
        <fullName evidence="1">non-specific serine/threonine protein kinase</fullName>
        <ecNumber evidence="1">2.7.11.1</ecNumber>
    </recommendedName>
</protein>
<evidence type="ECO:0000256" key="1">
    <source>
        <dbReference type="ARBA" id="ARBA00012513"/>
    </source>
</evidence>